<dbReference type="GeneID" id="98343240"/>
<evidence type="ECO:0000313" key="7">
    <source>
        <dbReference type="EMBL" id="PWK31929.1"/>
    </source>
</evidence>
<evidence type="ECO:0000256" key="4">
    <source>
        <dbReference type="RuleBase" id="RU003495"/>
    </source>
</evidence>
<dbReference type="EMBL" id="QGGT01000008">
    <property type="protein sequence ID" value="PWK31929.1"/>
    <property type="molecule type" value="Genomic_DNA"/>
</dbReference>
<name>A0A316EKK1_9BURK</name>
<dbReference type="HAMAP" id="MF_02071">
    <property type="entry name" value="RlpA"/>
    <property type="match status" value="1"/>
</dbReference>
<comment type="similarity">
    <text evidence="3 4">Belongs to the RlpA family.</text>
</comment>
<comment type="caution">
    <text evidence="7">The sequence shown here is derived from an EMBL/GenBank/DDBJ whole genome shotgun (WGS) entry which is preliminary data.</text>
</comment>
<feature type="compositionally biased region" description="Gly residues" evidence="5">
    <location>
        <begin position="59"/>
        <end position="70"/>
    </location>
</feature>
<gene>
    <name evidence="3" type="primary">rlpA</name>
    <name evidence="7" type="ORF">C7419_10870</name>
</gene>
<reference evidence="7 8" key="1">
    <citation type="submission" date="2018-05" db="EMBL/GenBank/DDBJ databases">
        <title>Genomic Encyclopedia of Type Strains, Phase IV (KMG-V): Genome sequencing to study the core and pangenomes of soil and plant-associated prokaryotes.</title>
        <authorList>
            <person name="Whitman W."/>
        </authorList>
    </citation>
    <scope>NUCLEOTIDE SEQUENCE [LARGE SCALE GENOMIC DNA]</scope>
    <source>
        <strain evidence="7 8">SLV-132</strain>
    </source>
</reference>
<feature type="domain" description="RlpA-like protein double-psi beta-barrel" evidence="6">
    <location>
        <begin position="130"/>
        <end position="218"/>
    </location>
</feature>
<keyword evidence="2 3" id="KW-0961">Cell wall biogenesis/degradation</keyword>
<proteinExistence type="inferred from homology"/>
<feature type="signal peptide" evidence="3">
    <location>
        <begin position="1"/>
        <end position="32"/>
    </location>
</feature>
<evidence type="ECO:0000256" key="2">
    <source>
        <dbReference type="ARBA" id="ARBA00023316"/>
    </source>
</evidence>
<comment type="function">
    <text evidence="3">Lytic transglycosylase with a strong preference for naked glycan strands that lack stem peptides.</text>
</comment>
<dbReference type="CDD" id="cd22268">
    <property type="entry name" value="DPBB_RlpA-like"/>
    <property type="match status" value="1"/>
</dbReference>
<dbReference type="InterPro" id="IPR012997">
    <property type="entry name" value="RplA"/>
</dbReference>
<keyword evidence="8" id="KW-1185">Reference proteome</keyword>
<dbReference type="Pfam" id="PF03330">
    <property type="entry name" value="DPBB_1"/>
    <property type="match status" value="1"/>
</dbReference>
<keyword evidence="3" id="KW-0732">Signal</keyword>
<dbReference type="GO" id="GO:0000270">
    <property type="term" value="P:peptidoglycan metabolic process"/>
    <property type="evidence" value="ECO:0007669"/>
    <property type="project" value="UniProtKB-UniRule"/>
</dbReference>
<feature type="compositionally biased region" description="Basic and acidic residues" evidence="5">
    <location>
        <begin position="80"/>
        <end position="96"/>
    </location>
</feature>
<organism evidence="7 8">
    <name type="scientific">Cupriavidus plantarum</name>
    <dbReference type="NCBI Taxonomy" id="942865"/>
    <lineage>
        <taxon>Bacteria</taxon>
        <taxon>Pseudomonadati</taxon>
        <taxon>Pseudomonadota</taxon>
        <taxon>Betaproteobacteria</taxon>
        <taxon>Burkholderiales</taxon>
        <taxon>Burkholderiaceae</taxon>
        <taxon>Cupriavidus</taxon>
    </lineage>
</organism>
<evidence type="ECO:0000313" key="8">
    <source>
        <dbReference type="Proteomes" id="UP000245754"/>
    </source>
</evidence>
<evidence type="ECO:0000256" key="5">
    <source>
        <dbReference type="SAM" id="MobiDB-lite"/>
    </source>
</evidence>
<protein>
    <recommendedName>
        <fullName evidence="3">Endolytic peptidoglycan transglycosylase RlpA</fullName>
        <ecNumber evidence="3">4.2.2.-</ecNumber>
    </recommendedName>
</protein>
<dbReference type="InterPro" id="IPR034718">
    <property type="entry name" value="RlpA"/>
</dbReference>
<feature type="chain" id="PRO_5016473070" description="Endolytic peptidoglycan transglycosylase RlpA" evidence="3">
    <location>
        <begin position="33"/>
        <end position="278"/>
    </location>
</feature>
<dbReference type="NCBIfam" id="TIGR00413">
    <property type="entry name" value="rlpA"/>
    <property type="match status" value="1"/>
</dbReference>
<evidence type="ECO:0000256" key="3">
    <source>
        <dbReference type="HAMAP-Rule" id="MF_02071"/>
    </source>
</evidence>
<evidence type="ECO:0000256" key="1">
    <source>
        <dbReference type="ARBA" id="ARBA00023239"/>
    </source>
</evidence>
<dbReference type="InterPro" id="IPR009009">
    <property type="entry name" value="RlpA-like_DPBB"/>
</dbReference>
<dbReference type="GO" id="GO:0071555">
    <property type="term" value="P:cell wall organization"/>
    <property type="evidence" value="ECO:0007669"/>
    <property type="project" value="UniProtKB-KW"/>
</dbReference>
<accession>A0A316EKK1</accession>
<feature type="region of interest" description="Disordered" evidence="5">
    <location>
        <begin position="40"/>
        <end position="96"/>
    </location>
</feature>
<keyword evidence="7" id="KW-0449">Lipoprotein</keyword>
<dbReference type="RefSeq" id="WP_211961208.1">
    <property type="nucleotide sequence ID" value="NZ_CAJPUX010000006.1"/>
</dbReference>
<sequence length="278" mass="29137" precursor="true">MTSLAAMRPAFSVGAHRLLNRCAVLACALVMAACATPPGGSDGADVAGSPGSIATPTRGAGGATNGGIKSGGIKSAQQGKTDKSAKTEGAKPDDRGNWDLFGWGKLDRDAPDTNASSLEGLRADMGTFEQRGMASWYGKGFHGRKTANGERFDMRAMTAAHPSLPLDSWVLVRNLRNDKVAVVRINDRGPYHGNRVLDLSYAAAKRLNFVDHGATQVEIRRLSRTEVAALGPQIDAGNNEAGDGTGADDVSPPDTANTLVPAKKSKTAAKARTVKRKR</sequence>
<dbReference type="PANTHER" id="PTHR34183:SF1">
    <property type="entry name" value="ENDOLYTIC PEPTIDOGLYCAN TRANSGLYCOSYLASE RLPA"/>
    <property type="match status" value="1"/>
</dbReference>
<keyword evidence="1 3" id="KW-0456">Lyase</keyword>
<feature type="compositionally biased region" description="Basic residues" evidence="5">
    <location>
        <begin position="263"/>
        <end position="278"/>
    </location>
</feature>
<evidence type="ECO:0000259" key="6">
    <source>
        <dbReference type="Pfam" id="PF03330"/>
    </source>
</evidence>
<dbReference type="GO" id="GO:0008932">
    <property type="term" value="F:lytic endotransglycosylase activity"/>
    <property type="evidence" value="ECO:0007669"/>
    <property type="project" value="UniProtKB-UniRule"/>
</dbReference>
<dbReference type="Gene3D" id="2.40.40.10">
    <property type="entry name" value="RlpA-like domain"/>
    <property type="match status" value="1"/>
</dbReference>
<dbReference type="Proteomes" id="UP000245754">
    <property type="component" value="Unassembled WGS sequence"/>
</dbReference>
<dbReference type="PANTHER" id="PTHR34183">
    <property type="entry name" value="ENDOLYTIC PEPTIDOGLYCAN TRANSGLYCOSYLASE RLPA"/>
    <property type="match status" value="1"/>
</dbReference>
<dbReference type="SUPFAM" id="SSF50685">
    <property type="entry name" value="Barwin-like endoglucanases"/>
    <property type="match status" value="1"/>
</dbReference>
<dbReference type="EC" id="4.2.2.-" evidence="3"/>
<dbReference type="InterPro" id="IPR036908">
    <property type="entry name" value="RlpA-like_sf"/>
</dbReference>
<feature type="region of interest" description="Disordered" evidence="5">
    <location>
        <begin position="230"/>
        <end position="278"/>
    </location>
</feature>
<dbReference type="AlphaFoldDB" id="A0A316EKK1"/>